<dbReference type="Proteomes" id="UP000521872">
    <property type="component" value="Unassembled WGS sequence"/>
</dbReference>
<proteinExistence type="predicted"/>
<accession>A0A8H4VQ55</accession>
<evidence type="ECO:0000313" key="2">
    <source>
        <dbReference type="EMBL" id="KAF4618791.1"/>
    </source>
</evidence>
<dbReference type="InterPro" id="IPR046528">
    <property type="entry name" value="DUF6593"/>
</dbReference>
<evidence type="ECO:0000313" key="3">
    <source>
        <dbReference type="Proteomes" id="UP000521872"/>
    </source>
</evidence>
<dbReference type="AlphaFoldDB" id="A0A8H4VQ55"/>
<feature type="domain" description="DUF6593" evidence="1">
    <location>
        <begin position="49"/>
        <end position="187"/>
    </location>
</feature>
<comment type="caution">
    <text evidence="2">The sequence shown here is derived from an EMBL/GenBank/DDBJ whole genome shotgun (WGS) entry which is preliminary data.</text>
</comment>
<sequence length="193" mass="21473">MHLNHPFGSWAEQGQGQGSWSTSPVYGALPYPSDSSNFTTYYFTSFKSDVLNCNVINQQGHLAYKIVTDNTMPGYTVIKNAEGKNVSLIEWQSHPMIEIRGLLTKQYVRQWLGLTQEKSSRIMTVRGMQYIWAPRDKSINLYAGGPRSPTLLGRITRGQGAITLDMTPDAMQLGLLDSVIAASLLLQCGRNID</sequence>
<protein>
    <recommendedName>
        <fullName evidence="1">DUF6593 domain-containing protein</fullName>
    </recommendedName>
</protein>
<dbReference type="Pfam" id="PF20236">
    <property type="entry name" value="DUF6593"/>
    <property type="match status" value="1"/>
</dbReference>
<dbReference type="EMBL" id="JAACJL010000017">
    <property type="protein sequence ID" value="KAF4618791.1"/>
    <property type="molecule type" value="Genomic_DNA"/>
</dbReference>
<reference evidence="2 3" key="1">
    <citation type="submission" date="2019-12" db="EMBL/GenBank/DDBJ databases">
        <authorList>
            <person name="Floudas D."/>
            <person name="Bentzer J."/>
            <person name="Ahren D."/>
            <person name="Johansson T."/>
            <person name="Persson P."/>
            <person name="Tunlid A."/>
        </authorList>
    </citation>
    <scope>NUCLEOTIDE SEQUENCE [LARGE SCALE GENOMIC DNA]</scope>
    <source>
        <strain evidence="2 3">CBS 102.39</strain>
    </source>
</reference>
<evidence type="ECO:0000259" key="1">
    <source>
        <dbReference type="Pfam" id="PF20236"/>
    </source>
</evidence>
<organism evidence="2 3">
    <name type="scientific">Agrocybe pediades</name>
    <dbReference type="NCBI Taxonomy" id="84607"/>
    <lineage>
        <taxon>Eukaryota</taxon>
        <taxon>Fungi</taxon>
        <taxon>Dikarya</taxon>
        <taxon>Basidiomycota</taxon>
        <taxon>Agaricomycotina</taxon>
        <taxon>Agaricomycetes</taxon>
        <taxon>Agaricomycetidae</taxon>
        <taxon>Agaricales</taxon>
        <taxon>Agaricineae</taxon>
        <taxon>Strophariaceae</taxon>
        <taxon>Agrocybe</taxon>
    </lineage>
</organism>
<keyword evidence="3" id="KW-1185">Reference proteome</keyword>
<name>A0A8H4VQ55_9AGAR</name>
<gene>
    <name evidence="2" type="ORF">D9613_010007</name>
</gene>
<dbReference type="OrthoDB" id="3191568at2759"/>